<evidence type="ECO:0000259" key="1">
    <source>
        <dbReference type="PROSITE" id="PS51186"/>
    </source>
</evidence>
<reference evidence="2 3" key="1">
    <citation type="journal article" date="2019" name="Int. J. Syst. Evol. Microbiol.">
        <title>The Global Catalogue of Microorganisms (GCM) 10K type strain sequencing project: providing services to taxonomists for standard genome sequencing and annotation.</title>
        <authorList>
            <consortium name="The Broad Institute Genomics Platform"/>
            <consortium name="The Broad Institute Genome Sequencing Center for Infectious Disease"/>
            <person name="Wu L."/>
            <person name="Ma J."/>
        </authorList>
    </citation>
    <scope>NUCLEOTIDE SEQUENCE [LARGE SCALE GENOMIC DNA]</scope>
    <source>
        <strain evidence="2 3">JCM 7356</strain>
    </source>
</reference>
<sequence>MLSAPPPLYVRAAVPADLDRLAALRTEAAAWIARQHGSRQWSDPFDATRSLVWIERAATVVALLEPDGEPVATVTDRPTGSRLLWTPQELADPARYFSRFIVDRRYAGRGIGAHLTDWARWRAAGAGAELVRTNAWSDNAGLHAYYRAHGWQWVRTVTGNRSGALFEMAVRRSRPRCVHELGEIPLLR</sequence>
<dbReference type="InterPro" id="IPR000182">
    <property type="entry name" value="GNAT_dom"/>
</dbReference>
<keyword evidence="3" id="KW-1185">Reference proteome</keyword>
<dbReference type="RefSeq" id="WP_344637550.1">
    <property type="nucleotide sequence ID" value="NZ_BAAATR010000015.1"/>
</dbReference>
<dbReference type="PROSITE" id="PS51186">
    <property type="entry name" value="GNAT"/>
    <property type="match status" value="1"/>
</dbReference>
<dbReference type="Gene3D" id="3.40.630.30">
    <property type="match status" value="1"/>
</dbReference>
<gene>
    <name evidence="2" type="ORF">GCM10010430_37370</name>
</gene>
<dbReference type="EMBL" id="BAAATR010000015">
    <property type="protein sequence ID" value="GAA2250972.1"/>
    <property type="molecule type" value="Genomic_DNA"/>
</dbReference>
<evidence type="ECO:0000313" key="2">
    <source>
        <dbReference type="EMBL" id="GAA2250972.1"/>
    </source>
</evidence>
<protein>
    <recommendedName>
        <fullName evidence="1">N-acetyltransferase domain-containing protein</fullName>
    </recommendedName>
</protein>
<feature type="domain" description="N-acetyltransferase" evidence="1">
    <location>
        <begin position="8"/>
        <end position="173"/>
    </location>
</feature>
<dbReference type="Proteomes" id="UP001500305">
    <property type="component" value="Unassembled WGS sequence"/>
</dbReference>
<organism evidence="2 3">
    <name type="scientific">Kitasatospora cystarginea</name>
    <dbReference type="NCBI Taxonomy" id="58350"/>
    <lineage>
        <taxon>Bacteria</taxon>
        <taxon>Bacillati</taxon>
        <taxon>Actinomycetota</taxon>
        <taxon>Actinomycetes</taxon>
        <taxon>Kitasatosporales</taxon>
        <taxon>Streptomycetaceae</taxon>
        <taxon>Kitasatospora</taxon>
    </lineage>
</organism>
<proteinExistence type="predicted"/>
<dbReference type="SUPFAM" id="SSF55729">
    <property type="entry name" value="Acyl-CoA N-acyltransferases (Nat)"/>
    <property type="match status" value="1"/>
</dbReference>
<name>A0ABN3E8B4_9ACTN</name>
<dbReference type="InterPro" id="IPR016181">
    <property type="entry name" value="Acyl_CoA_acyltransferase"/>
</dbReference>
<evidence type="ECO:0000313" key="3">
    <source>
        <dbReference type="Proteomes" id="UP001500305"/>
    </source>
</evidence>
<accession>A0ABN3E8B4</accession>
<dbReference type="Pfam" id="PF00583">
    <property type="entry name" value="Acetyltransf_1"/>
    <property type="match status" value="1"/>
</dbReference>
<comment type="caution">
    <text evidence="2">The sequence shown here is derived from an EMBL/GenBank/DDBJ whole genome shotgun (WGS) entry which is preliminary data.</text>
</comment>